<keyword evidence="4" id="KW-1185">Reference proteome</keyword>
<comment type="caution">
    <text evidence="3">The sequence shown here is derived from an EMBL/GenBank/DDBJ whole genome shotgun (WGS) entry which is preliminary data.</text>
</comment>
<evidence type="ECO:0000256" key="2">
    <source>
        <dbReference type="SAM" id="Phobius"/>
    </source>
</evidence>
<proteinExistence type="predicted"/>
<feature type="transmembrane region" description="Helical" evidence="2">
    <location>
        <begin position="434"/>
        <end position="454"/>
    </location>
</feature>
<feature type="coiled-coil region" evidence="1">
    <location>
        <begin position="60"/>
        <end position="157"/>
    </location>
</feature>
<keyword evidence="2" id="KW-1133">Transmembrane helix</keyword>
<name>A0ABU4IN01_9VIBR</name>
<evidence type="ECO:0008006" key="5">
    <source>
        <dbReference type="Google" id="ProtNLM"/>
    </source>
</evidence>
<keyword evidence="2" id="KW-0472">Membrane</keyword>
<feature type="transmembrane region" description="Helical" evidence="2">
    <location>
        <begin position="460"/>
        <end position="478"/>
    </location>
</feature>
<keyword evidence="2" id="KW-0812">Transmembrane</keyword>
<evidence type="ECO:0000313" key="3">
    <source>
        <dbReference type="EMBL" id="MDW6019951.1"/>
    </source>
</evidence>
<protein>
    <recommendedName>
        <fullName evidence="5">Phage tail tape measure protein</fullName>
    </recommendedName>
</protein>
<keyword evidence="1" id="KW-0175">Coiled coil</keyword>
<gene>
    <name evidence="3" type="ORF">SBW85_19790</name>
</gene>
<evidence type="ECO:0000256" key="1">
    <source>
        <dbReference type="SAM" id="Coils"/>
    </source>
</evidence>
<evidence type="ECO:0000313" key="4">
    <source>
        <dbReference type="Proteomes" id="UP001272325"/>
    </source>
</evidence>
<dbReference type="RefSeq" id="WP_171138982.1">
    <property type="nucleotide sequence ID" value="NZ_AP024894.1"/>
</dbReference>
<organism evidence="3 4">
    <name type="scientific">Vibrio plantisponsor</name>
    <dbReference type="NCBI Taxonomy" id="664643"/>
    <lineage>
        <taxon>Bacteria</taxon>
        <taxon>Pseudomonadati</taxon>
        <taxon>Pseudomonadota</taxon>
        <taxon>Gammaproteobacteria</taxon>
        <taxon>Vibrionales</taxon>
        <taxon>Vibrionaceae</taxon>
        <taxon>Vibrio</taxon>
    </lineage>
</organism>
<sequence length="628" mass="68054">MKMNLSVVMGMKDKVSAPLKGMASESDHYAKAIKKIQKAQADDSAAMGMIGSFQNTKKAMNQNTIAIAAASEKLKELQAKATAAGKPTAALTEKIAKQQEKVNKLTNEQDTYKNHLIKLGGELKKTGVKVHDLDGENKRLEKSYKKHGAEVTKLSKKYAILKSAMSPLQKLNGAIRLPNLATSAIGKGTALVGGLSLAGFASTINSTAAEMDKLAKKSANLQLPISELQAMQSQAEHAGVSADSLSASMTRFTRRLGVLQQTGKGALGSYLKQSKNGLFKDLKGAENNQQAYEMLLESFSKLKTAQEQMAFADAAFGDSGREMLIMLREGTQGLTAAREELNALGGGATAEDAAKAEAYNDAMQRIQESIRSIKFAALAPVMEKATKLFTEFSNKFKNTQWRTEFMDKVIQTVNGLYKALEFLGKGLVFVSQNFKGIITTLAIFKVALIGINAVIMANPIGMMVAAIGAAIIAITYLVDKFVGLDKVISWVKEQFNSLWNGIKKLINMLPDALIPDGWKTDLSEAGNEVDNLANKLESIKDKNATLGITTNETSNQTERRKTYTDYQNSSLKTPSTYGQYQPLKSQTLNSKSEVSLTIKSEKPVTVDKAKSEKGTDLNLDVGDMGFSY</sequence>
<dbReference type="EMBL" id="JAWRCN010000002">
    <property type="protein sequence ID" value="MDW6019951.1"/>
    <property type="molecule type" value="Genomic_DNA"/>
</dbReference>
<dbReference type="Proteomes" id="UP001272325">
    <property type="component" value="Unassembled WGS sequence"/>
</dbReference>
<reference evidence="3 4" key="1">
    <citation type="submission" date="2023-11" db="EMBL/GenBank/DDBJ databases">
        <title>Plant-associative lifestyle of Vibrio porteresiae and its evolutionary dynamics.</title>
        <authorList>
            <person name="Rameshkumar N."/>
            <person name="Kirti K."/>
        </authorList>
    </citation>
    <scope>NUCLEOTIDE SEQUENCE [LARGE SCALE GENOMIC DNA]</scope>
    <source>
        <strain evidence="3 4">MSSRF60</strain>
    </source>
</reference>
<accession>A0ABU4IN01</accession>